<dbReference type="OrthoDB" id="161597at2"/>
<name>A0A1T5KPB8_9BACT</name>
<reference evidence="1 2" key="1">
    <citation type="submission" date="2017-02" db="EMBL/GenBank/DDBJ databases">
        <authorList>
            <person name="Peterson S.W."/>
        </authorList>
    </citation>
    <scope>NUCLEOTIDE SEQUENCE [LARGE SCALE GENOMIC DNA]</scope>
    <source>
        <strain evidence="1 2">DSM 25262</strain>
    </source>
</reference>
<dbReference type="AlphaFoldDB" id="A0A1T5KPB8"/>
<dbReference type="RefSeq" id="WP_143785711.1">
    <property type="nucleotide sequence ID" value="NZ_FUZU01000001.1"/>
</dbReference>
<organism evidence="1 2">
    <name type="scientific">Ohtaekwangia koreensis</name>
    <dbReference type="NCBI Taxonomy" id="688867"/>
    <lineage>
        <taxon>Bacteria</taxon>
        <taxon>Pseudomonadati</taxon>
        <taxon>Bacteroidota</taxon>
        <taxon>Cytophagia</taxon>
        <taxon>Cytophagales</taxon>
        <taxon>Fulvivirgaceae</taxon>
        <taxon>Ohtaekwangia</taxon>
    </lineage>
</organism>
<protein>
    <submittedName>
        <fullName evidence="1">Uncharacterized protein</fullName>
    </submittedName>
</protein>
<accession>A0A1T5KPB8</accession>
<evidence type="ECO:0000313" key="1">
    <source>
        <dbReference type="EMBL" id="SKC65537.1"/>
    </source>
</evidence>
<sequence length="448" mass="51825">MVRIFVLLVVMYSGVYTVGAQIIQPIDSTYLYAFPAFVKNVNRIKEKVWPGMTLGPACIFRLHGPAFLTGHPQPPAGAKLVGDSIYMFPQADYGIMGTSQTEINKHLTAHNNYGQTHYVSLNQFYAELFHELHHVYQRTHIKQLKFDNPADLLTYPEDYHNDAIHQYENELLLEMLSASPKQLAEYINKFYSCRMLRKDIIGDKYADYEKNVESSEGPSTYCEYMYMKEFASTAKEREYINKRFYFTLVEPAYGREGLRNRFLLSGMVQCILLSKTFKNWQTEYYTSGLTLNDFFFLKFKPHNVKLPALTDYETKAKYFTALEKEKHKNHLDAFHSQNGIKISITFKDIPQLKGLDPMHAESVSDSLVLHSTLLKLAKGNNYLTVANKSVATYVHGQIWKVKKVTLFVPENSIQIDQDIFICNEENATIRWKYISQVKTGNEYIVMLE</sequence>
<proteinExistence type="predicted"/>
<keyword evidence="2" id="KW-1185">Reference proteome</keyword>
<evidence type="ECO:0000313" key="2">
    <source>
        <dbReference type="Proteomes" id="UP000190961"/>
    </source>
</evidence>
<gene>
    <name evidence="1" type="ORF">SAMN05660236_2433</name>
</gene>
<dbReference type="EMBL" id="FUZU01000001">
    <property type="protein sequence ID" value="SKC65537.1"/>
    <property type="molecule type" value="Genomic_DNA"/>
</dbReference>
<dbReference type="Proteomes" id="UP000190961">
    <property type="component" value="Unassembled WGS sequence"/>
</dbReference>